<evidence type="ECO:0000256" key="4">
    <source>
        <dbReference type="ARBA" id="ARBA00013533"/>
    </source>
</evidence>
<evidence type="ECO:0000259" key="12">
    <source>
        <dbReference type="Pfam" id="PF09335"/>
    </source>
</evidence>
<evidence type="ECO:0000256" key="5">
    <source>
        <dbReference type="ARBA" id="ARBA00020673"/>
    </source>
</evidence>
<reference evidence="13" key="1">
    <citation type="journal article" date="2023" name="Mol. Phylogenet. Evol.">
        <title>Genome-scale phylogeny and comparative genomics of the fungal order Sordariales.</title>
        <authorList>
            <person name="Hensen N."/>
            <person name="Bonometti L."/>
            <person name="Westerberg I."/>
            <person name="Brannstrom I.O."/>
            <person name="Guillou S."/>
            <person name="Cros-Aarteil S."/>
            <person name="Calhoun S."/>
            <person name="Haridas S."/>
            <person name="Kuo A."/>
            <person name="Mondo S."/>
            <person name="Pangilinan J."/>
            <person name="Riley R."/>
            <person name="LaButti K."/>
            <person name="Andreopoulos B."/>
            <person name="Lipzen A."/>
            <person name="Chen C."/>
            <person name="Yan M."/>
            <person name="Daum C."/>
            <person name="Ng V."/>
            <person name="Clum A."/>
            <person name="Steindorff A."/>
            <person name="Ohm R.A."/>
            <person name="Martin F."/>
            <person name="Silar P."/>
            <person name="Natvig D.O."/>
            <person name="Lalanne C."/>
            <person name="Gautier V."/>
            <person name="Ament-Velasquez S.L."/>
            <person name="Kruys A."/>
            <person name="Hutchinson M.I."/>
            <person name="Powell A.J."/>
            <person name="Barry K."/>
            <person name="Miller A.N."/>
            <person name="Grigoriev I.V."/>
            <person name="Debuchy R."/>
            <person name="Gladieux P."/>
            <person name="Hiltunen Thoren M."/>
            <person name="Johannesson H."/>
        </authorList>
    </citation>
    <scope>NUCLEOTIDE SEQUENCE</scope>
    <source>
        <strain evidence="13">CBS 359.72</strain>
    </source>
</reference>
<evidence type="ECO:0000256" key="3">
    <source>
        <dbReference type="ARBA" id="ARBA00008640"/>
    </source>
</evidence>
<name>A0AAN7HJY6_9PEZI</name>
<dbReference type="InterPro" id="IPR051076">
    <property type="entry name" value="Golgi_membrane_TVP38/TMEM64"/>
</dbReference>
<comment type="caution">
    <text evidence="13">The sequence shown here is derived from an EMBL/GenBank/DDBJ whole genome shotgun (WGS) entry which is preliminary data.</text>
</comment>
<dbReference type="PANTHER" id="PTHR47549:SF1">
    <property type="entry name" value="GOLGI APPARATUS MEMBRANE PROTEIN TVP38"/>
    <property type="match status" value="1"/>
</dbReference>
<protein>
    <recommendedName>
        <fullName evidence="4">Golgi apparatus membrane protein TVP38</fullName>
    </recommendedName>
    <alternativeName>
        <fullName evidence="5">Golgi apparatus membrane protein tvp38</fullName>
    </alternativeName>
</protein>
<dbReference type="GO" id="GO:0000139">
    <property type="term" value="C:Golgi membrane"/>
    <property type="evidence" value="ECO:0007669"/>
    <property type="project" value="UniProtKB-SubCell"/>
</dbReference>
<feature type="transmembrane region" description="Helical" evidence="11">
    <location>
        <begin position="152"/>
        <end position="179"/>
    </location>
</feature>
<comment type="function">
    <text evidence="1">Golgi membrane protein involved in vesicular trafficking and spindle migration.</text>
</comment>
<dbReference type="PANTHER" id="PTHR47549">
    <property type="entry name" value="GOLGI APPARATUS MEMBRANE PROTEIN TVP38-RELATED"/>
    <property type="match status" value="1"/>
</dbReference>
<evidence type="ECO:0000256" key="7">
    <source>
        <dbReference type="ARBA" id="ARBA00022989"/>
    </source>
</evidence>
<proteinExistence type="inferred from homology"/>
<keyword evidence="9 11" id="KW-0472">Membrane</keyword>
<evidence type="ECO:0000313" key="14">
    <source>
        <dbReference type="Proteomes" id="UP001303647"/>
    </source>
</evidence>
<evidence type="ECO:0000256" key="9">
    <source>
        <dbReference type="ARBA" id="ARBA00023136"/>
    </source>
</evidence>
<dbReference type="InterPro" id="IPR032816">
    <property type="entry name" value="VTT_dom"/>
</dbReference>
<evidence type="ECO:0000256" key="11">
    <source>
        <dbReference type="SAM" id="Phobius"/>
    </source>
</evidence>
<dbReference type="Pfam" id="PF09335">
    <property type="entry name" value="VTT_dom"/>
    <property type="match status" value="1"/>
</dbReference>
<reference evidence="13" key="2">
    <citation type="submission" date="2023-05" db="EMBL/GenBank/DDBJ databases">
        <authorList>
            <consortium name="Lawrence Berkeley National Laboratory"/>
            <person name="Steindorff A."/>
            <person name="Hensen N."/>
            <person name="Bonometti L."/>
            <person name="Westerberg I."/>
            <person name="Brannstrom I.O."/>
            <person name="Guillou S."/>
            <person name="Cros-Aarteil S."/>
            <person name="Calhoun S."/>
            <person name="Haridas S."/>
            <person name="Kuo A."/>
            <person name="Mondo S."/>
            <person name="Pangilinan J."/>
            <person name="Riley R."/>
            <person name="Labutti K."/>
            <person name="Andreopoulos B."/>
            <person name="Lipzen A."/>
            <person name="Chen C."/>
            <person name="Yanf M."/>
            <person name="Daum C."/>
            <person name="Ng V."/>
            <person name="Clum A."/>
            <person name="Ohm R."/>
            <person name="Martin F."/>
            <person name="Silar P."/>
            <person name="Natvig D."/>
            <person name="Lalanne C."/>
            <person name="Gautier V."/>
            <person name="Ament-Velasquez S.L."/>
            <person name="Kruys A."/>
            <person name="Hutchinson M.I."/>
            <person name="Powell A.J."/>
            <person name="Barry K."/>
            <person name="Miller A.N."/>
            <person name="Grigoriev I.V."/>
            <person name="Debuchy R."/>
            <person name="Gladieux P."/>
            <person name="Thoren M.H."/>
            <person name="Johannesson H."/>
        </authorList>
    </citation>
    <scope>NUCLEOTIDE SEQUENCE</scope>
    <source>
        <strain evidence="13">CBS 359.72</strain>
    </source>
</reference>
<evidence type="ECO:0000256" key="8">
    <source>
        <dbReference type="ARBA" id="ARBA00023034"/>
    </source>
</evidence>
<accession>A0AAN7HJY6</accession>
<dbReference type="AlphaFoldDB" id="A0AAN7HJY6"/>
<keyword evidence="7 11" id="KW-1133">Transmembrane helix</keyword>
<feature type="transmembrane region" description="Helical" evidence="11">
    <location>
        <begin position="185"/>
        <end position="207"/>
    </location>
</feature>
<organism evidence="13 14">
    <name type="scientific">Corynascus novoguineensis</name>
    <dbReference type="NCBI Taxonomy" id="1126955"/>
    <lineage>
        <taxon>Eukaryota</taxon>
        <taxon>Fungi</taxon>
        <taxon>Dikarya</taxon>
        <taxon>Ascomycota</taxon>
        <taxon>Pezizomycotina</taxon>
        <taxon>Sordariomycetes</taxon>
        <taxon>Sordariomycetidae</taxon>
        <taxon>Sordariales</taxon>
        <taxon>Chaetomiaceae</taxon>
        <taxon>Corynascus</taxon>
    </lineage>
</organism>
<evidence type="ECO:0000256" key="2">
    <source>
        <dbReference type="ARBA" id="ARBA00004653"/>
    </source>
</evidence>
<comment type="similarity">
    <text evidence="3">Belongs to the TVP38/TMEM64 family.</text>
</comment>
<feature type="compositionally biased region" description="Basic and acidic residues" evidence="10">
    <location>
        <begin position="29"/>
        <end position="38"/>
    </location>
</feature>
<feature type="transmembrane region" description="Helical" evidence="11">
    <location>
        <begin position="301"/>
        <end position="322"/>
    </location>
</feature>
<feature type="domain" description="VTT" evidence="12">
    <location>
        <begin position="168"/>
        <end position="283"/>
    </location>
</feature>
<feature type="region of interest" description="Disordered" evidence="10">
    <location>
        <begin position="1"/>
        <end position="68"/>
    </location>
</feature>
<evidence type="ECO:0000256" key="10">
    <source>
        <dbReference type="SAM" id="MobiDB-lite"/>
    </source>
</evidence>
<feature type="transmembrane region" description="Helical" evidence="11">
    <location>
        <begin position="79"/>
        <end position="95"/>
    </location>
</feature>
<evidence type="ECO:0000256" key="6">
    <source>
        <dbReference type="ARBA" id="ARBA00022692"/>
    </source>
</evidence>
<dbReference type="EMBL" id="MU857723">
    <property type="protein sequence ID" value="KAK4244805.1"/>
    <property type="molecule type" value="Genomic_DNA"/>
</dbReference>
<dbReference type="GO" id="GO:0000022">
    <property type="term" value="P:mitotic spindle elongation"/>
    <property type="evidence" value="ECO:0007669"/>
    <property type="project" value="TreeGrafter"/>
</dbReference>
<keyword evidence="14" id="KW-1185">Reference proteome</keyword>
<dbReference type="Proteomes" id="UP001303647">
    <property type="component" value="Unassembled WGS sequence"/>
</dbReference>
<comment type="subcellular location">
    <subcellularLocation>
        <location evidence="2">Golgi apparatus membrane</location>
        <topology evidence="2">Multi-pass membrane protein</topology>
    </subcellularLocation>
</comment>
<dbReference type="GO" id="GO:0016192">
    <property type="term" value="P:vesicle-mediated transport"/>
    <property type="evidence" value="ECO:0007669"/>
    <property type="project" value="TreeGrafter"/>
</dbReference>
<feature type="compositionally biased region" description="Gly residues" evidence="10">
    <location>
        <begin position="406"/>
        <end position="423"/>
    </location>
</feature>
<sequence length="423" mass="45126">MPPSSEDDIFPSPSPGRFASPPTIITTRRSSDDADYHPRPAWTPRPTPPGARRLSSHRRTTSSSITATIGARQKKETPFFNAALATLSSLYTQYLRFYSSLPLYQRALLSAVGITVLVVAVLFVVYSHAILSALGTAAQSWRDKAGGWGWVPIWLATAATAFPPLIGYSTCVTLAGFVYGFPLGWPVAASATVAGSAAAFLVSRGWLRAYVHRLVGHDRRFVALGQTLRHDGIGVLVMIRLCPLPYSLSNGFLATVGSISVRTFTLATAGSTPKLLVHVFIGSRLALLAQSGDKMSWGDRAINYLSMFVFGVVGFAVGVFIYRRTMARAAELAQEAEIENGGPLLDSADDGLEQGVIDGGDLENARMLDPDELDAAALLDEDDISLWDTAGEEGYRDSWDDESAGTGLGLNGHANGGTNGAGK</sequence>
<feature type="transmembrane region" description="Helical" evidence="11">
    <location>
        <begin position="107"/>
        <end position="131"/>
    </location>
</feature>
<feature type="region of interest" description="Disordered" evidence="10">
    <location>
        <begin position="395"/>
        <end position="423"/>
    </location>
</feature>
<evidence type="ECO:0000256" key="1">
    <source>
        <dbReference type="ARBA" id="ARBA00002978"/>
    </source>
</evidence>
<gene>
    <name evidence="13" type="ORF">C7999DRAFT_16961</name>
</gene>
<evidence type="ECO:0000313" key="13">
    <source>
        <dbReference type="EMBL" id="KAK4244805.1"/>
    </source>
</evidence>
<keyword evidence="6 11" id="KW-0812">Transmembrane</keyword>
<keyword evidence="8" id="KW-0333">Golgi apparatus</keyword>